<accession>A0ABP1RRK2</accession>
<feature type="region of interest" description="Disordered" evidence="1">
    <location>
        <begin position="34"/>
        <end position="100"/>
    </location>
</feature>
<evidence type="ECO:0000256" key="1">
    <source>
        <dbReference type="SAM" id="MobiDB-lite"/>
    </source>
</evidence>
<feature type="compositionally biased region" description="Basic and acidic residues" evidence="1">
    <location>
        <begin position="34"/>
        <end position="50"/>
    </location>
</feature>
<evidence type="ECO:0000313" key="2">
    <source>
        <dbReference type="EMBL" id="CAL8134013.1"/>
    </source>
</evidence>
<dbReference type="EMBL" id="CAXLJM020000103">
    <property type="protein sequence ID" value="CAL8134013.1"/>
    <property type="molecule type" value="Genomic_DNA"/>
</dbReference>
<gene>
    <name evidence="2" type="ORF">ODALV1_LOCUS25322</name>
</gene>
<feature type="compositionally biased region" description="Basic residues" evidence="1">
    <location>
        <begin position="90"/>
        <end position="100"/>
    </location>
</feature>
<dbReference type="Proteomes" id="UP001642540">
    <property type="component" value="Unassembled WGS sequence"/>
</dbReference>
<keyword evidence="3" id="KW-1185">Reference proteome</keyword>
<organism evidence="2 3">
    <name type="scientific">Orchesella dallaii</name>
    <dbReference type="NCBI Taxonomy" id="48710"/>
    <lineage>
        <taxon>Eukaryota</taxon>
        <taxon>Metazoa</taxon>
        <taxon>Ecdysozoa</taxon>
        <taxon>Arthropoda</taxon>
        <taxon>Hexapoda</taxon>
        <taxon>Collembola</taxon>
        <taxon>Entomobryomorpha</taxon>
        <taxon>Entomobryoidea</taxon>
        <taxon>Orchesellidae</taxon>
        <taxon>Orchesellinae</taxon>
        <taxon>Orchesella</taxon>
    </lineage>
</organism>
<name>A0ABP1RRK2_9HEXA</name>
<reference evidence="2 3" key="1">
    <citation type="submission" date="2024-08" db="EMBL/GenBank/DDBJ databases">
        <authorList>
            <person name="Cucini C."/>
            <person name="Frati F."/>
        </authorList>
    </citation>
    <scope>NUCLEOTIDE SEQUENCE [LARGE SCALE GENOMIC DNA]</scope>
</reference>
<evidence type="ECO:0000313" key="3">
    <source>
        <dbReference type="Proteomes" id="UP001642540"/>
    </source>
</evidence>
<protein>
    <submittedName>
        <fullName evidence="2">Uncharacterized protein</fullName>
    </submittedName>
</protein>
<proteinExistence type="predicted"/>
<comment type="caution">
    <text evidence="2">The sequence shown here is derived from an EMBL/GenBank/DDBJ whole genome shotgun (WGS) entry which is preliminary data.</text>
</comment>
<sequence>MWLVGNNAHYDAPESGVLMHDVLAMITDQTAEIDEARHPTTLDEEIRNLTERNPIPHTKKPNTKPYLRNDVESHPPPATEPLTTAIYVPPRHRPPATHAI</sequence>